<keyword evidence="4" id="KW-0406">Ion transport</keyword>
<dbReference type="SUPFAM" id="SSF51735">
    <property type="entry name" value="NAD(P)-binding Rossmann-fold domains"/>
    <property type="match status" value="1"/>
</dbReference>
<feature type="transmembrane region" description="Helical" evidence="2">
    <location>
        <begin position="15"/>
        <end position="37"/>
    </location>
</feature>
<dbReference type="Pfam" id="PF07885">
    <property type="entry name" value="Ion_trans_2"/>
    <property type="match status" value="1"/>
</dbReference>
<dbReference type="GO" id="GO:0034220">
    <property type="term" value="P:monoatomic ion transmembrane transport"/>
    <property type="evidence" value="ECO:0007669"/>
    <property type="project" value="UniProtKB-KW"/>
</dbReference>
<keyword evidence="4" id="KW-0813">Transport</keyword>
<feature type="transmembrane region" description="Helical" evidence="2">
    <location>
        <begin position="44"/>
        <end position="61"/>
    </location>
</feature>
<dbReference type="GO" id="GO:0006813">
    <property type="term" value="P:potassium ion transport"/>
    <property type="evidence" value="ECO:0007669"/>
    <property type="project" value="InterPro"/>
</dbReference>
<feature type="transmembrane region" description="Helical" evidence="2">
    <location>
        <begin position="73"/>
        <end position="98"/>
    </location>
</feature>
<gene>
    <name evidence="4" type="ORF">IC621_20380</name>
</gene>
<evidence type="ECO:0000313" key="4">
    <source>
        <dbReference type="EMBL" id="MBD1382564.1"/>
    </source>
</evidence>
<feature type="domain" description="RCK N-terminal" evidence="3">
    <location>
        <begin position="114"/>
        <end position="237"/>
    </location>
</feature>
<dbReference type="Gene3D" id="1.10.287.70">
    <property type="match status" value="1"/>
</dbReference>
<dbReference type="InterPro" id="IPR036291">
    <property type="entry name" value="NAD(P)-bd_dom_sf"/>
</dbReference>
<evidence type="ECO:0000313" key="5">
    <source>
        <dbReference type="Proteomes" id="UP000626844"/>
    </source>
</evidence>
<keyword evidence="5" id="KW-1185">Reference proteome</keyword>
<sequence>MKSNKLLIEWLKWPIYVRIVLFVLLIILVFGEAITYIEPEQFPTVFEGIWWALVTISTVGYGDFAPTTVPGRLAGIILIFLGASFITAYFATLSAAAIQKQHSYLEGKVNYKQKEHVVIIGWNEKAHQIIHSFRKIKPHKQIVLIDRTLKQSPLIENVHFVHGNPVNDHTLLKANIVEADTVIITADQHRSELEADMQSVLVLLAVKGLNADIYSIIEILTEQQSNNAARAGADEIIKSYELSSQFIMSSFLSKNGLSKVYEELNPISGNFFKVIDTPPDYIGKTFREVHQLLMEEEQILLGTKKGELTKMNPPLSYKIETNDHLVILCH</sequence>
<dbReference type="AlphaFoldDB" id="A0A926S331"/>
<dbReference type="Pfam" id="PF02254">
    <property type="entry name" value="TrkA_N"/>
    <property type="match status" value="1"/>
</dbReference>
<reference evidence="4" key="1">
    <citation type="submission" date="2020-09" db="EMBL/GenBank/DDBJ databases">
        <title>A novel bacterium of genus Bacillus, isolated from South China Sea.</title>
        <authorList>
            <person name="Huang H."/>
            <person name="Mo K."/>
            <person name="Hu Y."/>
        </authorList>
    </citation>
    <scope>NUCLEOTIDE SEQUENCE</scope>
    <source>
        <strain evidence="4">IB182487</strain>
    </source>
</reference>
<name>A0A926S331_9BACI</name>
<dbReference type="InterPro" id="IPR003148">
    <property type="entry name" value="RCK_N"/>
</dbReference>
<dbReference type="RefSeq" id="WP_191160886.1">
    <property type="nucleotide sequence ID" value="NZ_JACXAI010000033.1"/>
</dbReference>
<comment type="caution">
    <text evidence="4">The sequence shown here is derived from an EMBL/GenBank/DDBJ whole genome shotgun (WGS) entry which is preliminary data.</text>
</comment>
<dbReference type="Gene3D" id="3.40.50.720">
    <property type="entry name" value="NAD(P)-binding Rossmann-like Domain"/>
    <property type="match status" value="1"/>
</dbReference>
<dbReference type="EMBL" id="JACXAI010000033">
    <property type="protein sequence ID" value="MBD1382564.1"/>
    <property type="molecule type" value="Genomic_DNA"/>
</dbReference>
<keyword evidence="4" id="KW-0407">Ion channel</keyword>
<organism evidence="4 5">
    <name type="scientific">Metabacillus arenae</name>
    <dbReference type="NCBI Taxonomy" id="2771434"/>
    <lineage>
        <taxon>Bacteria</taxon>
        <taxon>Bacillati</taxon>
        <taxon>Bacillota</taxon>
        <taxon>Bacilli</taxon>
        <taxon>Bacillales</taxon>
        <taxon>Bacillaceae</taxon>
        <taxon>Metabacillus</taxon>
    </lineage>
</organism>
<keyword evidence="2" id="KW-1133">Transmembrane helix</keyword>
<evidence type="ECO:0000256" key="2">
    <source>
        <dbReference type="SAM" id="Phobius"/>
    </source>
</evidence>
<keyword evidence="2" id="KW-0812">Transmembrane</keyword>
<dbReference type="PANTHER" id="PTHR43833">
    <property type="entry name" value="POTASSIUM CHANNEL PROTEIN 2-RELATED-RELATED"/>
    <property type="match status" value="1"/>
</dbReference>
<dbReference type="GO" id="GO:0005886">
    <property type="term" value="C:plasma membrane"/>
    <property type="evidence" value="ECO:0007669"/>
    <property type="project" value="UniProtKB-SubCell"/>
</dbReference>
<accession>A0A926S331</accession>
<protein>
    <submittedName>
        <fullName evidence="4">Potassium channel protein</fullName>
    </submittedName>
</protein>
<evidence type="ECO:0000256" key="1">
    <source>
        <dbReference type="ARBA" id="ARBA00004651"/>
    </source>
</evidence>
<dbReference type="InterPro" id="IPR013099">
    <property type="entry name" value="K_chnl_dom"/>
</dbReference>
<dbReference type="Proteomes" id="UP000626844">
    <property type="component" value="Unassembled WGS sequence"/>
</dbReference>
<keyword evidence="2" id="KW-0472">Membrane</keyword>
<dbReference type="PROSITE" id="PS51201">
    <property type="entry name" value="RCK_N"/>
    <property type="match status" value="1"/>
</dbReference>
<dbReference type="SUPFAM" id="SSF81324">
    <property type="entry name" value="Voltage-gated potassium channels"/>
    <property type="match status" value="1"/>
</dbReference>
<evidence type="ECO:0000259" key="3">
    <source>
        <dbReference type="PROSITE" id="PS51201"/>
    </source>
</evidence>
<comment type="subcellular location">
    <subcellularLocation>
        <location evidence="1">Cell membrane</location>
        <topology evidence="1">Multi-pass membrane protein</topology>
    </subcellularLocation>
</comment>
<dbReference type="InterPro" id="IPR050721">
    <property type="entry name" value="Trk_Ktr_HKT_K-transport"/>
</dbReference>
<dbReference type="PANTHER" id="PTHR43833:SF9">
    <property type="entry name" value="POTASSIUM CHANNEL PROTEIN YUGO-RELATED"/>
    <property type="match status" value="1"/>
</dbReference>
<proteinExistence type="predicted"/>